<evidence type="ECO:0000313" key="2">
    <source>
        <dbReference type="Proteomes" id="UP001500782"/>
    </source>
</evidence>
<comment type="caution">
    <text evidence="1">The sequence shown here is derived from an EMBL/GenBank/DDBJ whole genome shotgun (WGS) entry which is preliminary data.</text>
</comment>
<dbReference type="Proteomes" id="UP001500782">
    <property type="component" value="Unassembled WGS sequence"/>
</dbReference>
<accession>A0ABN0W2U1</accession>
<reference evidence="1 2" key="1">
    <citation type="journal article" date="2019" name="Int. J. Syst. Evol. Microbiol.">
        <title>The Global Catalogue of Microorganisms (GCM) 10K type strain sequencing project: providing services to taxonomists for standard genome sequencing and annotation.</title>
        <authorList>
            <consortium name="The Broad Institute Genomics Platform"/>
            <consortium name="The Broad Institute Genome Sequencing Center for Infectious Disease"/>
            <person name="Wu L."/>
            <person name="Ma J."/>
        </authorList>
    </citation>
    <scope>NUCLEOTIDE SEQUENCE [LARGE SCALE GENOMIC DNA]</scope>
    <source>
        <strain evidence="1 2">JCM 9731</strain>
    </source>
</reference>
<keyword evidence="2" id="KW-1185">Reference proteome</keyword>
<organism evidence="1 2">
    <name type="scientific">Bacillus carboniphilus</name>
    <dbReference type="NCBI Taxonomy" id="86663"/>
    <lineage>
        <taxon>Bacteria</taxon>
        <taxon>Bacillati</taxon>
        <taxon>Bacillota</taxon>
        <taxon>Bacilli</taxon>
        <taxon>Bacillales</taxon>
        <taxon>Bacillaceae</taxon>
        <taxon>Bacillus</taxon>
    </lineage>
</organism>
<sequence length="127" mass="14769">MIKFEKFNWAGNTAFIDNAKSAIEYSLPEEDRDWTTVVQNEFSWKTSLDVTEYVNLSPLPDSEEGIIQQRVNDIFEESFAKMLFAKNDDEVLAILEQAQKDAESVGHQKLLDFQTDKWQDNLDKMNQ</sequence>
<evidence type="ECO:0000313" key="1">
    <source>
        <dbReference type="EMBL" id="GAA0323689.1"/>
    </source>
</evidence>
<protein>
    <submittedName>
        <fullName evidence="1">Uncharacterized protein</fullName>
    </submittedName>
</protein>
<dbReference type="RefSeq" id="WP_343797411.1">
    <property type="nucleotide sequence ID" value="NZ_BAAADJ010000014.1"/>
</dbReference>
<name>A0ABN0W2U1_9BACI</name>
<dbReference type="EMBL" id="BAAADJ010000014">
    <property type="protein sequence ID" value="GAA0323689.1"/>
    <property type="molecule type" value="Genomic_DNA"/>
</dbReference>
<proteinExistence type="predicted"/>
<gene>
    <name evidence="1" type="ORF">GCM10008967_12750</name>
</gene>